<evidence type="ECO:0000256" key="3">
    <source>
        <dbReference type="ARBA" id="ARBA00008184"/>
    </source>
</evidence>
<comment type="subcellular location">
    <subcellularLocation>
        <location evidence="10">Cytoplasm</location>
    </subcellularLocation>
</comment>
<evidence type="ECO:0000256" key="6">
    <source>
        <dbReference type="ARBA" id="ARBA00022490"/>
    </source>
</evidence>
<keyword evidence="9 10" id="KW-0234">DNA repair</keyword>
<gene>
    <name evidence="10" type="primary">ung</name>
    <name evidence="14" type="ORF">C7Y71_007560</name>
</gene>
<evidence type="ECO:0000259" key="13">
    <source>
        <dbReference type="SMART" id="SM00986"/>
    </source>
</evidence>
<comment type="similarity">
    <text evidence="3 10 12">Belongs to the uracil-DNA glycosylase (UDG) superfamily. UNG family.</text>
</comment>
<proteinExistence type="inferred from homology"/>
<evidence type="ECO:0000256" key="7">
    <source>
        <dbReference type="ARBA" id="ARBA00022763"/>
    </source>
</evidence>
<sequence length="220" mass="25130">MNVRIHPSWQQRLATEFSKPYFAELVQFVHSEYRTTTCYPPGRLIFNAFDLCPFEKTKVVILGQDPYHEPDQAEGLCFSVADGVPFPPSLQNIFKEIESDLGIPVPKSGSLRRWAEQGVLLLNATLTVRAHLAGSHQRHGWETFTDAVVRKLAEEREHLVFLLWGSYAQKKGEFIDGNKHYVLQSAHPSPLSAYRGFFGNHHFTLANDYLVRNGINPIHW</sequence>
<dbReference type="PANTHER" id="PTHR11264:SF0">
    <property type="entry name" value="URACIL-DNA GLYCOSYLASE"/>
    <property type="match status" value="1"/>
</dbReference>
<reference evidence="14 15" key="1">
    <citation type="submission" date="2018-11" db="EMBL/GenBank/DDBJ databases">
        <authorList>
            <person name="Na S.W."/>
            <person name="Baik M."/>
        </authorList>
    </citation>
    <scope>NUCLEOTIDE SEQUENCE [LARGE SCALE GENOMIC DNA]</scope>
    <source>
        <strain evidence="14 15">E39</strain>
    </source>
</reference>
<dbReference type="GO" id="GO:0005737">
    <property type="term" value="C:cytoplasm"/>
    <property type="evidence" value="ECO:0007669"/>
    <property type="project" value="UniProtKB-SubCell"/>
</dbReference>
<dbReference type="HAMAP" id="MF_00148">
    <property type="entry name" value="UDG"/>
    <property type="match status" value="1"/>
</dbReference>
<evidence type="ECO:0000256" key="5">
    <source>
        <dbReference type="ARBA" id="ARBA00018429"/>
    </source>
</evidence>
<dbReference type="SMART" id="SM00987">
    <property type="entry name" value="UreE_C"/>
    <property type="match status" value="1"/>
</dbReference>
<dbReference type="KEGG" id="alq:C7Y71_007560"/>
<dbReference type="InterPro" id="IPR036895">
    <property type="entry name" value="Uracil-DNA_glycosylase-like_sf"/>
</dbReference>
<evidence type="ECO:0000256" key="12">
    <source>
        <dbReference type="RuleBase" id="RU003780"/>
    </source>
</evidence>
<dbReference type="CDD" id="cd10027">
    <property type="entry name" value="UDG-F1-like"/>
    <property type="match status" value="1"/>
</dbReference>
<name>A0A5P8E7F9_9BACT</name>
<dbReference type="GO" id="GO:0004844">
    <property type="term" value="F:uracil DNA N-glycosylase activity"/>
    <property type="evidence" value="ECO:0007669"/>
    <property type="project" value="UniProtKB-UniRule"/>
</dbReference>
<dbReference type="PROSITE" id="PS00130">
    <property type="entry name" value="U_DNA_GLYCOSYLASE"/>
    <property type="match status" value="1"/>
</dbReference>
<protein>
    <recommendedName>
        <fullName evidence="5 10">Uracil-DNA glycosylase</fullName>
        <shortName evidence="10">UDG</shortName>
        <ecNumber evidence="4 10">3.2.2.27</ecNumber>
    </recommendedName>
</protein>
<evidence type="ECO:0000256" key="11">
    <source>
        <dbReference type="PROSITE-ProRule" id="PRU10072"/>
    </source>
</evidence>
<organism evidence="14 15">
    <name type="scientific">Pseudoprevotella muciniphila</name>
    <dbReference type="NCBI Taxonomy" id="2133944"/>
    <lineage>
        <taxon>Bacteria</taxon>
        <taxon>Pseudomonadati</taxon>
        <taxon>Bacteroidota</taxon>
        <taxon>Bacteroidia</taxon>
        <taxon>Bacteroidales</taxon>
        <taxon>Prevotellaceae</taxon>
        <taxon>Pseudoprevotella</taxon>
    </lineage>
</organism>
<evidence type="ECO:0000256" key="1">
    <source>
        <dbReference type="ARBA" id="ARBA00001400"/>
    </source>
</evidence>
<dbReference type="NCBIfam" id="TIGR00628">
    <property type="entry name" value="ung"/>
    <property type="match status" value="1"/>
</dbReference>
<comment type="function">
    <text evidence="2 10 12">Excises uracil residues from the DNA which can arise as a result of misincorporation of dUMP residues by DNA polymerase or due to deamination of cytosine.</text>
</comment>
<dbReference type="EC" id="3.2.2.27" evidence="4 10"/>
<comment type="catalytic activity">
    <reaction evidence="1 10 12">
        <text>Hydrolyzes single-stranded DNA or mismatched double-stranded DNA and polynucleotides, releasing free uracil.</text>
        <dbReference type="EC" id="3.2.2.27"/>
    </reaction>
</comment>
<keyword evidence="6 10" id="KW-0963">Cytoplasm</keyword>
<dbReference type="RefSeq" id="WP_111897953.1">
    <property type="nucleotide sequence ID" value="NZ_CP033459.1"/>
</dbReference>
<keyword evidence="7 10" id="KW-0227">DNA damage</keyword>
<accession>A0A5P8E7F9</accession>
<evidence type="ECO:0000256" key="9">
    <source>
        <dbReference type="ARBA" id="ARBA00023204"/>
    </source>
</evidence>
<feature type="active site" description="Proton acceptor" evidence="10 11">
    <location>
        <position position="65"/>
    </location>
</feature>
<dbReference type="GO" id="GO:0097510">
    <property type="term" value="P:base-excision repair, AP site formation via deaminated base removal"/>
    <property type="evidence" value="ECO:0007669"/>
    <property type="project" value="TreeGrafter"/>
</dbReference>
<keyword evidence="14" id="KW-0326">Glycosidase</keyword>
<dbReference type="NCBIfam" id="NF003589">
    <property type="entry name" value="PRK05254.1-2"/>
    <property type="match status" value="1"/>
</dbReference>
<dbReference type="InterPro" id="IPR018085">
    <property type="entry name" value="Ura-DNA_Glyclase_AS"/>
</dbReference>
<evidence type="ECO:0000256" key="2">
    <source>
        <dbReference type="ARBA" id="ARBA00002631"/>
    </source>
</evidence>
<evidence type="ECO:0000313" key="14">
    <source>
        <dbReference type="EMBL" id="QFQ12884.1"/>
    </source>
</evidence>
<keyword evidence="15" id="KW-1185">Reference proteome</keyword>
<dbReference type="SUPFAM" id="SSF52141">
    <property type="entry name" value="Uracil-DNA glycosylase-like"/>
    <property type="match status" value="1"/>
</dbReference>
<dbReference type="FunFam" id="3.40.470.10:FF:000001">
    <property type="entry name" value="Uracil-DNA glycosylase"/>
    <property type="match status" value="1"/>
</dbReference>
<dbReference type="NCBIfam" id="NF003588">
    <property type="entry name" value="PRK05254.1-1"/>
    <property type="match status" value="1"/>
</dbReference>
<dbReference type="NCBIfam" id="NF003591">
    <property type="entry name" value="PRK05254.1-4"/>
    <property type="match status" value="1"/>
</dbReference>
<evidence type="ECO:0000256" key="10">
    <source>
        <dbReference type="HAMAP-Rule" id="MF_00148"/>
    </source>
</evidence>
<dbReference type="Proteomes" id="UP000249375">
    <property type="component" value="Chromosome"/>
</dbReference>
<evidence type="ECO:0000256" key="8">
    <source>
        <dbReference type="ARBA" id="ARBA00022801"/>
    </source>
</evidence>
<keyword evidence="8 10" id="KW-0378">Hydrolase</keyword>
<dbReference type="AlphaFoldDB" id="A0A5P8E7F9"/>
<dbReference type="OrthoDB" id="9804372at2"/>
<dbReference type="EMBL" id="CP033459">
    <property type="protein sequence ID" value="QFQ12884.1"/>
    <property type="molecule type" value="Genomic_DNA"/>
</dbReference>
<dbReference type="PANTHER" id="PTHR11264">
    <property type="entry name" value="URACIL-DNA GLYCOSYLASE"/>
    <property type="match status" value="1"/>
</dbReference>
<dbReference type="Pfam" id="PF03167">
    <property type="entry name" value="UDG"/>
    <property type="match status" value="1"/>
</dbReference>
<feature type="domain" description="Uracil-DNA glycosylase-like" evidence="13">
    <location>
        <begin position="50"/>
        <end position="210"/>
    </location>
</feature>
<dbReference type="NCBIfam" id="NF003592">
    <property type="entry name" value="PRK05254.1-5"/>
    <property type="match status" value="1"/>
</dbReference>
<dbReference type="Gene3D" id="3.40.470.10">
    <property type="entry name" value="Uracil-DNA glycosylase-like domain"/>
    <property type="match status" value="1"/>
</dbReference>
<evidence type="ECO:0000256" key="4">
    <source>
        <dbReference type="ARBA" id="ARBA00012030"/>
    </source>
</evidence>
<dbReference type="InterPro" id="IPR002043">
    <property type="entry name" value="UDG_fam1"/>
</dbReference>
<evidence type="ECO:0000313" key="15">
    <source>
        <dbReference type="Proteomes" id="UP000249375"/>
    </source>
</evidence>
<dbReference type="InterPro" id="IPR005122">
    <property type="entry name" value="Uracil-DNA_glycosylase-like"/>
</dbReference>
<dbReference type="SMART" id="SM00986">
    <property type="entry name" value="UDG"/>
    <property type="match status" value="1"/>
</dbReference>